<dbReference type="CDD" id="cd04301">
    <property type="entry name" value="NAT_SF"/>
    <property type="match status" value="1"/>
</dbReference>
<evidence type="ECO:0000259" key="3">
    <source>
        <dbReference type="PROSITE" id="PS51186"/>
    </source>
</evidence>
<dbReference type="Gene3D" id="3.40.630.30">
    <property type="match status" value="1"/>
</dbReference>
<dbReference type="InterPro" id="IPR050832">
    <property type="entry name" value="Bact_Acetyltransf"/>
</dbReference>
<organism evidence="4 5">
    <name type="scientific">Thalassorhabdomicrobium marinisediminis</name>
    <dbReference type="NCBI Taxonomy" id="2170577"/>
    <lineage>
        <taxon>Bacteria</taxon>
        <taxon>Pseudomonadati</taxon>
        <taxon>Pseudomonadota</taxon>
        <taxon>Alphaproteobacteria</taxon>
        <taxon>Rhodobacterales</taxon>
        <taxon>Paracoccaceae</taxon>
        <taxon>Thalassorhabdomicrobium</taxon>
    </lineage>
</organism>
<dbReference type="InterPro" id="IPR016181">
    <property type="entry name" value="Acyl_CoA_acyltransferase"/>
</dbReference>
<dbReference type="GO" id="GO:0016747">
    <property type="term" value="F:acyltransferase activity, transferring groups other than amino-acyl groups"/>
    <property type="evidence" value="ECO:0007669"/>
    <property type="project" value="InterPro"/>
</dbReference>
<evidence type="ECO:0000313" key="4">
    <source>
        <dbReference type="EMBL" id="PVA05765.1"/>
    </source>
</evidence>
<dbReference type="Proteomes" id="UP000244817">
    <property type="component" value="Unassembled WGS sequence"/>
</dbReference>
<dbReference type="RefSeq" id="WP_108641618.1">
    <property type="nucleotide sequence ID" value="NZ_CANLQJ010000004.1"/>
</dbReference>
<dbReference type="SUPFAM" id="SSF55729">
    <property type="entry name" value="Acyl-CoA N-acyltransferases (Nat)"/>
    <property type="match status" value="1"/>
</dbReference>
<dbReference type="PROSITE" id="PS51186">
    <property type="entry name" value="GNAT"/>
    <property type="match status" value="1"/>
</dbReference>
<accession>A0A2T7FUC3</accession>
<dbReference type="OrthoDB" id="9805924at2"/>
<sequence>MSLTVRPIKPADRAAWDGLYAAYAAFYGVEQTADMRDRVFGWLTENAHEVCGLCALEGDRLVGIAHYRVFARPLSAATGLFLDDLFVAPEARGSGAAGALIDAVRAVARDGGHGVVRWITAADNARARGLYDKIATQTGWVTYDLEV</sequence>
<proteinExistence type="predicted"/>
<keyword evidence="5" id="KW-1185">Reference proteome</keyword>
<dbReference type="InterPro" id="IPR000182">
    <property type="entry name" value="GNAT_dom"/>
</dbReference>
<keyword evidence="2" id="KW-0012">Acyltransferase</keyword>
<evidence type="ECO:0000256" key="1">
    <source>
        <dbReference type="ARBA" id="ARBA00022679"/>
    </source>
</evidence>
<comment type="caution">
    <text evidence="4">The sequence shown here is derived from an EMBL/GenBank/DDBJ whole genome shotgun (WGS) entry which is preliminary data.</text>
</comment>
<feature type="domain" description="N-acetyltransferase" evidence="3">
    <location>
        <begin position="3"/>
        <end position="147"/>
    </location>
</feature>
<keyword evidence="1 4" id="KW-0808">Transferase</keyword>
<dbReference type="EMBL" id="QCYG01000008">
    <property type="protein sequence ID" value="PVA05765.1"/>
    <property type="molecule type" value="Genomic_DNA"/>
</dbReference>
<dbReference type="PANTHER" id="PTHR43877:SF2">
    <property type="entry name" value="AMINOALKYLPHOSPHONATE N-ACETYLTRANSFERASE-RELATED"/>
    <property type="match status" value="1"/>
</dbReference>
<dbReference type="PANTHER" id="PTHR43877">
    <property type="entry name" value="AMINOALKYLPHOSPHONATE N-ACETYLTRANSFERASE-RELATED-RELATED"/>
    <property type="match status" value="1"/>
</dbReference>
<gene>
    <name evidence="4" type="ORF">DC363_13140</name>
</gene>
<dbReference type="AlphaFoldDB" id="A0A2T7FUC3"/>
<dbReference type="Pfam" id="PF00583">
    <property type="entry name" value="Acetyltransf_1"/>
    <property type="match status" value="1"/>
</dbReference>
<evidence type="ECO:0000313" key="5">
    <source>
        <dbReference type="Proteomes" id="UP000244817"/>
    </source>
</evidence>
<protein>
    <submittedName>
        <fullName evidence="4">GNAT family N-acetyltransferase</fullName>
    </submittedName>
</protein>
<reference evidence="4 5" key="1">
    <citation type="submission" date="2018-04" db="EMBL/GenBank/DDBJ databases">
        <title>Pelagivirga bohaiensis gen. nov., sp. nov., a bacterium isolated from the Bohai Sea.</title>
        <authorList>
            <person name="Ji X."/>
        </authorList>
    </citation>
    <scope>NUCLEOTIDE SEQUENCE [LARGE SCALE GENOMIC DNA]</scope>
    <source>
        <strain evidence="4 5">BH-SD16</strain>
    </source>
</reference>
<name>A0A2T7FUC3_9RHOB</name>
<evidence type="ECO:0000256" key="2">
    <source>
        <dbReference type="ARBA" id="ARBA00023315"/>
    </source>
</evidence>